<dbReference type="InterPro" id="IPR026841">
    <property type="entry name" value="Aur1/Ipt1"/>
</dbReference>
<dbReference type="OrthoDB" id="9775789at2"/>
<dbReference type="Pfam" id="PF14378">
    <property type="entry name" value="PAP2_3"/>
    <property type="match status" value="1"/>
</dbReference>
<protein>
    <recommendedName>
        <fullName evidence="6">Inositolphosphotransferase Aur1/Ipt1 domain-containing protein</fullName>
    </recommendedName>
</protein>
<evidence type="ECO:0000256" key="4">
    <source>
        <dbReference type="ARBA" id="ARBA00023136"/>
    </source>
</evidence>
<comment type="caution">
    <text evidence="7">The sequence shown here is derived from an EMBL/GenBank/DDBJ whole genome shotgun (WGS) entry which is preliminary data.</text>
</comment>
<comment type="subcellular location">
    <subcellularLocation>
        <location evidence="1">Membrane</location>
        <topology evidence="1">Multi-pass membrane protein</topology>
    </subcellularLocation>
</comment>
<dbReference type="Proteomes" id="UP000070352">
    <property type="component" value="Unassembled WGS sequence"/>
</dbReference>
<dbReference type="PANTHER" id="PTHR31310:SF7">
    <property type="entry name" value="PA-PHOSPHATASE RELATED-FAMILY PROTEIN DDB_G0268928"/>
    <property type="match status" value="1"/>
</dbReference>
<gene>
    <name evidence="7" type="ORF">U473_03000</name>
</gene>
<evidence type="ECO:0000256" key="1">
    <source>
        <dbReference type="ARBA" id="ARBA00004141"/>
    </source>
</evidence>
<accession>A0A135L2G4</accession>
<keyword evidence="4 5" id="KW-0472">Membrane</keyword>
<feature type="transmembrane region" description="Helical" evidence="5">
    <location>
        <begin position="6"/>
        <end position="24"/>
    </location>
</feature>
<feature type="transmembrane region" description="Helical" evidence="5">
    <location>
        <begin position="211"/>
        <end position="231"/>
    </location>
</feature>
<keyword evidence="2 5" id="KW-0812">Transmembrane</keyword>
<evidence type="ECO:0000259" key="6">
    <source>
        <dbReference type="Pfam" id="PF14378"/>
    </source>
</evidence>
<dbReference type="Gene3D" id="1.20.144.10">
    <property type="entry name" value="Phosphatidic acid phosphatase type 2/haloperoxidase"/>
    <property type="match status" value="1"/>
</dbReference>
<dbReference type="EMBL" id="LSKU01000001">
    <property type="protein sequence ID" value="KXG43107.1"/>
    <property type="molecule type" value="Genomic_DNA"/>
</dbReference>
<organism evidence="7 8">
    <name type="scientific">Tepidibacillus decaturensis</name>
    <dbReference type="NCBI Taxonomy" id="1413211"/>
    <lineage>
        <taxon>Bacteria</taxon>
        <taxon>Bacillati</taxon>
        <taxon>Bacillota</taxon>
        <taxon>Bacilli</taxon>
        <taxon>Bacillales</taxon>
        <taxon>Bacillaceae</taxon>
        <taxon>Tepidibacillus</taxon>
    </lineage>
</organism>
<evidence type="ECO:0000313" key="8">
    <source>
        <dbReference type="Proteomes" id="UP000070352"/>
    </source>
</evidence>
<dbReference type="SUPFAM" id="SSF48317">
    <property type="entry name" value="Acid phosphatase/Vanadium-dependent haloperoxidase"/>
    <property type="match status" value="1"/>
</dbReference>
<proteinExistence type="predicted"/>
<sequence length="271" mass="31824">MFQSMNTIILTVAILVIIISSVLLQKNPYRTLKDMFVKLFSDKKYLLHFLALFLILYFNKIEQKIEKDLVVPDFTPMIHQWEGNIVYFIQQWFMNDSLTYLLTFFYVIIFPTMMVTSFIVYSNRDDDRSFYSLIYAMMLNYIIAIPFYLFFPVYEVWYYDPHVQFLIPKVYPNFEIEYRALSGLDNNFPSLHTSISVTIALIALRSKSKWLGKITMFSAGVIIFSIFYLGIHWLSDMTAGILLGMIASQTGYILSDNLSTNKQLRLSSSRR</sequence>
<dbReference type="STRING" id="1413211.U473_03000"/>
<feature type="transmembrane region" description="Helical" evidence="5">
    <location>
        <begin position="237"/>
        <end position="255"/>
    </location>
</feature>
<dbReference type="InterPro" id="IPR052185">
    <property type="entry name" value="IPC_Synthase-Related"/>
</dbReference>
<feature type="transmembrane region" description="Helical" evidence="5">
    <location>
        <begin position="133"/>
        <end position="151"/>
    </location>
</feature>
<name>A0A135L2G4_9BACI</name>
<feature type="domain" description="Inositolphosphotransferase Aur1/Ipt1" evidence="6">
    <location>
        <begin position="87"/>
        <end position="247"/>
    </location>
</feature>
<reference evidence="7 8" key="1">
    <citation type="submission" date="2016-02" db="EMBL/GenBank/DDBJ databases">
        <title>Draft Genome for Tepidibacillus decaturensis nov. sp. Strain Z9, an Anaerobic, Moderately Thermophilic and Heterotrophic Bacterium from Deep Subsurface of the Illinois Basin, USA.</title>
        <authorList>
            <person name="Dong Y."/>
            <person name="Chang J.Y."/>
            <person name="Sanford R."/>
            <person name="Fouke B.W."/>
        </authorList>
    </citation>
    <scope>NUCLEOTIDE SEQUENCE [LARGE SCALE GENOMIC DNA]</scope>
    <source>
        <strain evidence="7 8">Z9</strain>
    </source>
</reference>
<evidence type="ECO:0000256" key="5">
    <source>
        <dbReference type="SAM" id="Phobius"/>
    </source>
</evidence>
<dbReference type="AlphaFoldDB" id="A0A135L2G4"/>
<evidence type="ECO:0000256" key="3">
    <source>
        <dbReference type="ARBA" id="ARBA00022989"/>
    </source>
</evidence>
<dbReference type="PANTHER" id="PTHR31310">
    <property type="match status" value="1"/>
</dbReference>
<evidence type="ECO:0000313" key="7">
    <source>
        <dbReference type="EMBL" id="KXG43107.1"/>
    </source>
</evidence>
<evidence type="ECO:0000256" key="2">
    <source>
        <dbReference type="ARBA" id="ARBA00022692"/>
    </source>
</evidence>
<feature type="transmembrane region" description="Helical" evidence="5">
    <location>
        <begin position="188"/>
        <end position="204"/>
    </location>
</feature>
<feature type="transmembrane region" description="Helical" evidence="5">
    <location>
        <begin position="45"/>
        <end position="61"/>
    </location>
</feature>
<feature type="transmembrane region" description="Helical" evidence="5">
    <location>
        <begin position="98"/>
        <end position="121"/>
    </location>
</feature>
<keyword evidence="8" id="KW-1185">Reference proteome</keyword>
<dbReference type="CDD" id="cd03386">
    <property type="entry name" value="PAP2_Aur1_like"/>
    <property type="match status" value="1"/>
</dbReference>
<keyword evidence="3 5" id="KW-1133">Transmembrane helix</keyword>
<dbReference type="InterPro" id="IPR036938">
    <property type="entry name" value="PAP2/HPO_sf"/>
</dbReference>
<dbReference type="RefSeq" id="WP_068723188.1">
    <property type="nucleotide sequence ID" value="NZ_LSKU01000001.1"/>
</dbReference>
<dbReference type="GO" id="GO:0016020">
    <property type="term" value="C:membrane"/>
    <property type="evidence" value="ECO:0007669"/>
    <property type="project" value="UniProtKB-SubCell"/>
</dbReference>